<dbReference type="AlphaFoldDB" id="A0A0M3IEJ5"/>
<evidence type="ECO:0000313" key="1">
    <source>
        <dbReference type="Proteomes" id="UP000036681"/>
    </source>
</evidence>
<protein>
    <submittedName>
        <fullName evidence="2">Ovule protein</fullName>
    </submittedName>
</protein>
<dbReference type="WBParaSite" id="ALUE_0001652801-mRNA-1">
    <property type="protein sequence ID" value="ALUE_0001652801-mRNA-1"/>
    <property type="gene ID" value="ALUE_0001652801"/>
</dbReference>
<keyword evidence="1" id="KW-1185">Reference proteome</keyword>
<organism evidence="1 2">
    <name type="scientific">Ascaris lumbricoides</name>
    <name type="common">Giant roundworm</name>
    <dbReference type="NCBI Taxonomy" id="6252"/>
    <lineage>
        <taxon>Eukaryota</taxon>
        <taxon>Metazoa</taxon>
        <taxon>Ecdysozoa</taxon>
        <taxon>Nematoda</taxon>
        <taxon>Chromadorea</taxon>
        <taxon>Rhabditida</taxon>
        <taxon>Spirurina</taxon>
        <taxon>Ascaridomorpha</taxon>
        <taxon>Ascaridoidea</taxon>
        <taxon>Ascarididae</taxon>
        <taxon>Ascaris</taxon>
    </lineage>
</organism>
<name>A0A0M3IEJ5_ASCLU</name>
<accession>A0A0M3IEJ5</accession>
<sequence>MTPILCYELPHSISINLGQLLQLVSGTERYQQMRFQGHSSFKYQLVQESSRKPRRGSH</sequence>
<reference evidence="2" key="1">
    <citation type="submission" date="2017-02" db="UniProtKB">
        <authorList>
            <consortium name="WormBaseParasite"/>
        </authorList>
    </citation>
    <scope>IDENTIFICATION</scope>
</reference>
<evidence type="ECO:0000313" key="2">
    <source>
        <dbReference type="WBParaSite" id="ALUE_0001652801-mRNA-1"/>
    </source>
</evidence>
<proteinExistence type="predicted"/>
<dbReference type="Proteomes" id="UP000036681">
    <property type="component" value="Unplaced"/>
</dbReference>